<evidence type="ECO:0000313" key="2">
    <source>
        <dbReference type="EMBL" id="MFE8702076.1"/>
    </source>
</evidence>
<organism evidence="2 3">
    <name type="scientific">Cytobacillus spartinae</name>
    <dbReference type="NCBI Taxonomy" id="3299023"/>
    <lineage>
        <taxon>Bacteria</taxon>
        <taxon>Bacillati</taxon>
        <taxon>Bacillota</taxon>
        <taxon>Bacilli</taxon>
        <taxon>Bacillales</taxon>
        <taxon>Bacillaceae</taxon>
        <taxon>Cytobacillus</taxon>
    </lineage>
</organism>
<dbReference type="RefSeq" id="WP_389362043.1">
    <property type="nucleotide sequence ID" value="NZ_JBIACK010000008.1"/>
</dbReference>
<dbReference type="EMBL" id="JBIACK010000008">
    <property type="protein sequence ID" value="MFE8702076.1"/>
    <property type="molecule type" value="Genomic_DNA"/>
</dbReference>
<dbReference type="InterPro" id="IPR025923">
    <property type="entry name" value="YodL-like_dom"/>
</dbReference>
<dbReference type="Proteomes" id="UP001601059">
    <property type="component" value="Unassembled WGS sequence"/>
</dbReference>
<reference evidence="2 3" key="1">
    <citation type="submission" date="2024-08" db="EMBL/GenBank/DDBJ databases">
        <title>Two novel Cytobacillus novel species.</title>
        <authorList>
            <person name="Liu G."/>
        </authorList>
    </citation>
    <scope>NUCLEOTIDE SEQUENCE [LARGE SCALE GENOMIC DNA]</scope>
    <source>
        <strain evidence="2 3">FJAT-54145</strain>
    </source>
</reference>
<protein>
    <submittedName>
        <fullName evidence="2">YodL domain-containing protein</fullName>
    </submittedName>
</protein>
<comment type="caution">
    <text evidence="2">The sequence shown here is derived from an EMBL/GenBank/DDBJ whole genome shotgun (WGS) entry which is preliminary data.</text>
</comment>
<accession>A0ABW6KD23</accession>
<gene>
    <name evidence="2" type="ORF">ACFYKX_15875</name>
</gene>
<proteinExistence type="predicted"/>
<evidence type="ECO:0000259" key="1">
    <source>
        <dbReference type="Pfam" id="PF14191"/>
    </source>
</evidence>
<sequence length="102" mass="12392">MLKEWTRSRRKSFDVTIFQTAEFKQKKGFKQVYRVIIEGHSREDCLNQVFKKFNVPDRIPNDYVGRFISTGDIVHIDQGREGQFYYQLRPEGWKRINRIHIR</sequence>
<name>A0ABW6KD23_9BACI</name>
<keyword evidence="3" id="KW-1185">Reference proteome</keyword>
<feature type="domain" description="YodL-like" evidence="1">
    <location>
        <begin position="30"/>
        <end position="95"/>
    </location>
</feature>
<evidence type="ECO:0000313" key="3">
    <source>
        <dbReference type="Proteomes" id="UP001601059"/>
    </source>
</evidence>
<dbReference type="Pfam" id="PF14191">
    <property type="entry name" value="YodL"/>
    <property type="match status" value="1"/>
</dbReference>